<dbReference type="InterPro" id="IPR005135">
    <property type="entry name" value="Endo/exonuclease/phosphatase"/>
</dbReference>
<protein>
    <submittedName>
        <fullName evidence="3">Uncharacterized protein LOC108864835</fullName>
    </submittedName>
</protein>
<dbReference type="GO" id="GO:0061343">
    <property type="term" value="P:cell adhesion involved in heart morphogenesis"/>
    <property type="evidence" value="ECO:0007669"/>
    <property type="project" value="TreeGrafter"/>
</dbReference>
<name>A0AAJ7L7V5_9ACAR</name>
<keyword evidence="2" id="KW-1185">Reference proteome</keyword>
<dbReference type="PANTHER" id="PTHR33395:SF22">
    <property type="entry name" value="REVERSE TRANSCRIPTASE DOMAIN-CONTAINING PROTEIN"/>
    <property type="match status" value="1"/>
</dbReference>
<dbReference type="RefSeq" id="XP_018496607.1">
    <property type="nucleotide sequence ID" value="XM_018641091.1"/>
</dbReference>
<dbReference type="InterPro" id="IPR036691">
    <property type="entry name" value="Endo/exonu/phosph_ase_sf"/>
</dbReference>
<dbReference type="GO" id="GO:0003824">
    <property type="term" value="F:catalytic activity"/>
    <property type="evidence" value="ECO:0007669"/>
    <property type="project" value="InterPro"/>
</dbReference>
<evidence type="ECO:0000313" key="2">
    <source>
        <dbReference type="Proteomes" id="UP000694867"/>
    </source>
</evidence>
<dbReference type="KEGG" id="goe:108864835"/>
<evidence type="ECO:0000313" key="3">
    <source>
        <dbReference type="RefSeq" id="XP_018496607.1"/>
    </source>
</evidence>
<dbReference type="SUPFAM" id="SSF56219">
    <property type="entry name" value="DNase I-like"/>
    <property type="match status" value="1"/>
</dbReference>
<dbReference type="Pfam" id="PF14529">
    <property type="entry name" value="Exo_endo_phos_2"/>
    <property type="match status" value="1"/>
</dbReference>
<dbReference type="GO" id="GO:0007508">
    <property type="term" value="P:larval heart development"/>
    <property type="evidence" value="ECO:0007669"/>
    <property type="project" value="TreeGrafter"/>
</dbReference>
<proteinExistence type="predicted"/>
<dbReference type="Gene3D" id="3.60.10.10">
    <property type="entry name" value="Endonuclease/exonuclease/phosphatase"/>
    <property type="match status" value="1"/>
</dbReference>
<dbReference type="GO" id="GO:0031012">
    <property type="term" value="C:extracellular matrix"/>
    <property type="evidence" value="ECO:0007669"/>
    <property type="project" value="TreeGrafter"/>
</dbReference>
<evidence type="ECO:0000259" key="1">
    <source>
        <dbReference type="Pfam" id="PF14529"/>
    </source>
</evidence>
<dbReference type="PANTHER" id="PTHR33395">
    <property type="entry name" value="TRANSCRIPTASE, PUTATIVE-RELATED-RELATED"/>
    <property type="match status" value="1"/>
</dbReference>
<reference evidence="3" key="1">
    <citation type="submission" date="2025-08" db="UniProtKB">
        <authorList>
            <consortium name="RefSeq"/>
        </authorList>
    </citation>
    <scope>IDENTIFICATION</scope>
</reference>
<sequence>MGQLVSQCLFFNAANLTKSGALDELRVYTSLDSPDIICICETFAHSDISSAELSLNGNYTVFRRDRTHSTGGGVCILLRISLACKIVGISSSSEVLAVDVFLDDSPLRIICAYSTPSGSSVELRDGVSMLCASLEKLLIVEWPSIIVGDFNLPRIDWKNLQHPGSSNRDQIFLDFCILNGLHQLVDLPTRPASGNLLDLLLTNHPDIVVGVQILPAPIRSDHLAISFLVDLCASHVTAAPLPDFRKGRYDLIAESLSELNWGRSTETQLLDVIQSWGVALSTGRNVHCVYFDFTKAFDRVHHGRLLSKLSALGVRQSIVDWIRAYLSDRQFIVKVKNSFSPPPPVPVAYHKDPYWAHFSGRCMS</sequence>
<accession>A0AAJ7L7V5</accession>
<organism evidence="2 3">
    <name type="scientific">Galendromus occidentalis</name>
    <name type="common">western predatory mite</name>
    <dbReference type="NCBI Taxonomy" id="34638"/>
    <lineage>
        <taxon>Eukaryota</taxon>
        <taxon>Metazoa</taxon>
        <taxon>Ecdysozoa</taxon>
        <taxon>Arthropoda</taxon>
        <taxon>Chelicerata</taxon>
        <taxon>Arachnida</taxon>
        <taxon>Acari</taxon>
        <taxon>Parasitiformes</taxon>
        <taxon>Mesostigmata</taxon>
        <taxon>Gamasina</taxon>
        <taxon>Phytoseioidea</taxon>
        <taxon>Phytoseiidae</taxon>
        <taxon>Typhlodrominae</taxon>
        <taxon>Galendromus</taxon>
    </lineage>
</organism>
<dbReference type="Proteomes" id="UP000694867">
    <property type="component" value="Unplaced"/>
</dbReference>
<gene>
    <name evidence="3" type="primary">LOC108864835</name>
</gene>
<feature type="domain" description="Endonuclease/exonuclease/phosphatase" evidence="1">
    <location>
        <begin position="108"/>
        <end position="225"/>
    </location>
</feature>
<dbReference type="GeneID" id="108864835"/>
<dbReference type="AlphaFoldDB" id="A0AAJ7L7V5"/>